<feature type="transmembrane region" description="Helical" evidence="1">
    <location>
        <begin position="83"/>
        <end position="109"/>
    </location>
</feature>
<dbReference type="PANTHER" id="PTHR38736:SF2">
    <property type="entry name" value="TRANSMEMBRANE PROTEIN"/>
    <property type="match status" value="1"/>
</dbReference>
<feature type="transmembrane region" description="Helical" evidence="1">
    <location>
        <begin position="116"/>
        <end position="139"/>
    </location>
</feature>
<keyword evidence="1" id="KW-0472">Membrane</keyword>
<dbReference type="FunCoup" id="F1A5L7">
    <property type="interactions" value="742"/>
</dbReference>
<organism evidence="2 3">
    <name type="scientific">Dictyostelium purpureum</name>
    <name type="common">Slime mold</name>
    <dbReference type="NCBI Taxonomy" id="5786"/>
    <lineage>
        <taxon>Eukaryota</taxon>
        <taxon>Amoebozoa</taxon>
        <taxon>Evosea</taxon>
        <taxon>Eumycetozoa</taxon>
        <taxon>Dictyostelia</taxon>
        <taxon>Dictyosteliales</taxon>
        <taxon>Dictyosteliaceae</taxon>
        <taxon>Dictyostelium</taxon>
    </lineage>
</organism>
<name>F1A5L7_DICPU</name>
<dbReference type="EMBL" id="GL871611">
    <property type="protein sequence ID" value="EGC28517.1"/>
    <property type="molecule type" value="Genomic_DNA"/>
</dbReference>
<dbReference type="InParanoid" id="F1A5L7"/>
<sequence length="213" mass="24155">MKRGVAFLALFFSLIVLGCCVVSIAMPWYRVKETSKLDSDKYQTTLYYWDEFRVTDEELNSTNIIYKDGDKYDDKGFDTVKKVFIVSLAFTCLATLLTAIAIILVFIAFVSKSRIFGIIAGIFMFLTFALLLVSFFQFMRINGALNDDDDFCGTKGKIEGYDIDETYCHKFLSSAEGTLTKLNYGPYVGWWITLGGIFFSMFAFGPLFSASRK</sequence>
<evidence type="ECO:0000313" key="2">
    <source>
        <dbReference type="EMBL" id="EGC28517.1"/>
    </source>
</evidence>
<dbReference type="PANTHER" id="PTHR38736">
    <property type="entry name" value="TRANSMEMBRANE PROTEIN-RELATED"/>
    <property type="match status" value="1"/>
</dbReference>
<gene>
    <name evidence="2" type="ORF">DICPUDRAFT_96157</name>
</gene>
<dbReference type="Gene3D" id="1.20.140.150">
    <property type="match status" value="1"/>
</dbReference>
<dbReference type="KEGG" id="dpp:DICPUDRAFT_96157"/>
<accession>F1A5L7</accession>
<reference evidence="3" key="1">
    <citation type="journal article" date="2011" name="Genome Biol.">
        <title>Comparative genomics of the social amoebae Dictyostelium discoideum and Dictyostelium purpureum.</title>
        <authorList>
            <consortium name="US DOE Joint Genome Institute (JGI-PGF)"/>
            <person name="Sucgang R."/>
            <person name="Kuo A."/>
            <person name="Tian X."/>
            <person name="Salerno W."/>
            <person name="Parikh A."/>
            <person name="Feasley C.L."/>
            <person name="Dalin E."/>
            <person name="Tu H."/>
            <person name="Huang E."/>
            <person name="Barry K."/>
            <person name="Lindquist E."/>
            <person name="Shapiro H."/>
            <person name="Bruce D."/>
            <person name="Schmutz J."/>
            <person name="Salamov A."/>
            <person name="Fey P."/>
            <person name="Gaudet P."/>
            <person name="Anjard C."/>
            <person name="Babu M.M."/>
            <person name="Basu S."/>
            <person name="Bushmanova Y."/>
            <person name="van der Wel H."/>
            <person name="Katoh-Kurasawa M."/>
            <person name="Dinh C."/>
            <person name="Coutinho P.M."/>
            <person name="Saito T."/>
            <person name="Elias M."/>
            <person name="Schaap P."/>
            <person name="Kay R.R."/>
            <person name="Henrissat B."/>
            <person name="Eichinger L."/>
            <person name="Rivero F."/>
            <person name="Putnam N.H."/>
            <person name="West C.M."/>
            <person name="Loomis W.F."/>
            <person name="Chisholm R.L."/>
            <person name="Shaulsky G."/>
            <person name="Strassmann J.E."/>
            <person name="Queller D.C."/>
            <person name="Kuspa A."/>
            <person name="Grigoriev I.V."/>
        </authorList>
    </citation>
    <scope>NUCLEOTIDE SEQUENCE [LARGE SCALE GENOMIC DNA]</scope>
    <source>
        <strain evidence="3">QSDP1</strain>
    </source>
</reference>
<evidence type="ECO:0000313" key="3">
    <source>
        <dbReference type="Proteomes" id="UP000001064"/>
    </source>
</evidence>
<protein>
    <recommendedName>
        <fullName evidence="4">Transmembrane protein</fullName>
    </recommendedName>
</protein>
<keyword evidence="1" id="KW-0812">Transmembrane</keyword>
<dbReference type="AlphaFoldDB" id="F1A5L7"/>
<feature type="transmembrane region" description="Helical" evidence="1">
    <location>
        <begin position="7"/>
        <end position="29"/>
    </location>
</feature>
<proteinExistence type="predicted"/>
<dbReference type="OMA" id="GPYVGWW"/>
<dbReference type="GeneID" id="10510837"/>
<keyword evidence="1" id="KW-1133">Transmembrane helix</keyword>
<feature type="transmembrane region" description="Helical" evidence="1">
    <location>
        <begin position="188"/>
        <end position="208"/>
    </location>
</feature>
<dbReference type="VEuPathDB" id="AmoebaDB:DICPUDRAFT_96157"/>
<dbReference type="OrthoDB" id="20693at2759"/>
<evidence type="ECO:0008006" key="4">
    <source>
        <dbReference type="Google" id="ProtNLM"/>
    </source>
</evidence>
<dbReference type="RefSeq" id="XP_003294961.1">
    <property type="nucleotide sequence ID" value="XM_003294913.1"/>
</dbReference>
<dbReference type="PROSITE" id="PS51257">
    <property type="entry name" value="PROKAR_LIPOPROTEIN"/>
    <property type="match status" value="1"/>
</dbReference>
<dbReference type="Proteomes" id="UP000001064">
    <property type="component" value="Unassembled WGS sequence"/>
</dbReference>
<keyword evidence="3" id="KW-1185">Reference proteome</keyword>
<evidence type="ECO:0000256" key="1">
    <source>
        <dbReference type="SAM" id="Phobius"/>
    </source>
</evidence>
<dbReference type="eggNOG" id="ENOG502RHC9">
    <property type="taxonomic scope" value="Eukaryota"/>
</dbReference>